<dbReference type="Gene3D" id="3.30.559.10">
    <property type="entry name" value="Chloramphenicol acetyltransferase-like domain"/>
    <property type="match status" value="2"/>
</dbReference>
<dbReference type="PANTHER" id="PTHR45527">
    <property type="entry name" value="NONRIBOSOMAL PEPTIDE SYNTHETASE"/>
    <property type="match status" value="1"/>
</dbReference>
<protein>
    <submittedName>
        <fullName evidence="6">Amino acid adenylation domain-containing protein</fullName>
    </submittedName>
</protein>
<dbReference type="FunFam" id="3.40.50.12780:FF:000012">
    <property type="entry name" value="Non-ribosomal peptide synthetase"/>
    <property type="match status" value="1"/>
</dbReference>
<dbReference type="SUPFAM" id="SSF47336">
    <property type="entry name" value="ACP-like"/>
    <property type="match status" value="1"/>
</dbReference>
<feature type="non-terminal residue" evidence="6">
    <location>
        <position position="2038"/>
    </location>
</feature>
<dbReference type="Pfam" id="PF13193">
    <property type="entry name" value="AMP-binding_C"/>
    <property type="match status" value="2"/>
</dbReference>
<dbReference type="InterPro" id="IPR025110">
    <property type="entry name" value="AMP-bd_C"/>
</dbReference>
<dbReference type="Gene3D" id="3.30.559.30">
    <property type="entry name" value="Nonribosomal peptide synthetase, condensation domain"/>
    <property type="match status" value="2"/>
</dbReference>
<dbReference type="Gene3D" id="1.10.1200.10">
    <property type="entry name" value="ACP-like"/>
    <property type="match status" value="1"/>
</dbReference>
<dbReference type="SUPFAM" id="SSF56801">
    <property type="entry name" value="Acetyl-CoA synthetase-like"/>
    <property type="match status" value="2"/>
</dbReference>
<dbReference type="FunFam" id="1.10.1200.10:FF:000005">
    <property type="entry name" value="Nonribosomal peptide synthetase 1"/>
    <property type="match status" value="1"/>
</dbReference>
<keyword evidence="7" id="KW-1185">Reference proteome</keyword>
<organism evidence="6 7">
    <name type="scientific">Myroides guanonis</name>
    <dbReference type="NCBI Taxonomy" id="1150112"/>
    <lineage>
        <taxon>Bacteria</taxon>
        <taxon>Pseudomonadati</taxon>
        <taxon>Bacteroidota</taxon>
        <taxon>Flavobacteriia</taxon>
        <taxon>Flavobacteriales</taxon>
        <taxon>Flavobacteriaceae</taxon>
        <taxon>Myroides</taxon>
    </lineage>
</organism>
<proteinExistence type="inferred from homology"/>
<dbReference type="InterPro" id="IPR009081">
    <property type="entry name" value="PP-bd_ACP"/>
</dbReference>
<dbReference type="PRINTS" id="PR00154">
    <property type="entry name" value="AMPBINDING"/>
</dbReference>
<dbReference type="Proteomes" id="UP000243887">
    <property type="component" value="Unassembled WGS sequence"/>
</dbReference>
<dbReference type="Gene3D" id="2.30.38.10">
    <property type="entry name" value="Luciferase, Domain 3"/>
    <property type="match status" value="2"/>
</dbReference>
<dbReference type="InterPro" id="IPR010071">
    <property type="entry name" value="AA_adenyl_dom"/>
</dbReference>
<dbReference type="Pfam" id="PF00550">
    <property type="entry name" value="PP-binding"/>
    <property type="match status" value="1"/>
</dbReference>
<dbReference type="PROSITE" id="PS00012">
    <property type="entry name" value="PHOSPHOPANTETHEINE"/>
    <property type="match status" value="1"/>
</dbReference>
<name>A0A1I3V750_9FLAO</name>
<dbReference type="NCBIfam" id="NF003417">
    <property type="entry name" value="PRK04813.1"/>
    <property type="match status" value="2"/>
</dbReference>
<evidence type="ECO:0000256" key="3">
    <source>
        <dbReference type="ARBA" id="ARBA00022450"/>
    </source>
</evidence>
<evidence type="ECO:0000256" key="2">
    <source>
        <dbReference type="ARBA" id="ARBA00006432"/>
    </source>
</evidence>
<dbReference type="InterPro" id="IPR045851">
    <property type="entry name" value="AMP-bd_C_sf"/>
</dbReference>
<dbReference type="PROSITE" id="PS00455">
    <property type="entry name" value="AMP_BINDING"/>
    <property type="match status" value="2"/>
</dbReference>
<sequence length="2038" mass="227763">MNVEVLSILKEAYNKKVKIGVNEGSLTIKSAAIIDADLLQKIKDNKIHIVEYIEGRQVKNRKNTLSKVTPYNRDSITQIPLSFSQERLWFLDQLQGSTEYHIPIVLRLEGALEVLILEQTLREIISRHEVLRSMLLSEGGIGYQEIISAEDWSLDSAIVSDDLSLENTIADYVNKPFDLSKDYKLRACLYTLGNEQYVLACVFHHIASDGWSEGILIHEFMELYSALQSNKTPELPELSLQYADYAIWQRKYLEGEILGNQLSYWEEKLKGVSTLSLPTDYVRPSVQSNEGASVSLELGKELRDSLSSICQQEGVTLFMLLLSAFKVLLSRYSGQDDICVGTPIANRTQSELEGMIGFFVNTLALRSDLSGNPSFRDLLSRVKQTTLEGYDYQLTPFEKVVDRVITTRDMSMTPLFQVLFVLQNASNIFGEDRETLEGVTLSGYEFETVTSKFDLVLNASESGDHISLNIVYCTALFDKATIDRMLVHYQELLASIVSNITQPISNLSMLTTKEEYQLLYEFNDTNAIYPKDKTLIDLFTEQVKQTPDAIAVVYEDEKINYKELDQRSNQLAYYLLSINDISGSSQIGVVLDRSDWIIVSFLAILKIGATYVPIDPNHPEERKEYIKKDSNCSVIVDDLLLEIFKKDRSRYPNNLPKIVVGPTDLAYIIYTSGSTGKPKGVMIEHRSIVNTILSQISVFSITNKDTCLQFASISFDASIWEICISLLSGSRLCIIKEEVKSDIISFRNFIANNAITFATLPPAFLQLLSVEDIKSITTLVTAGESIPLELAKTFSQHYNYVNAYGPTEASICSTTFQGDIKNIVSIGKPIDNTQVYVMSEENNLLPVGVVGELCVGGAGIARGYLNLEQLTQEKFINNPFIEGGRIYKTGDLARWLPDGNLEYLGRKDDQVKIRGYRIELGEIENVLSVLSGVRQCCVLAKEDVNKTKRLVGYVVMEGILDKEMLQEQLKLHLPEYMIPMIWVSIEKMPITTNGKLDKKSLPDPENSELSTSKYIAPRNETENQLVNIWQGLLGIENIGIHDNFFELGGHSLLVVQLISRLQALDFHIKVNDVFAGPTIASISDKLSSTSLVYSIPPNGIKNTSDRIIPSMVPLLVDFNQNDLDKIVTMVPGGVSNIEDIYPLSPLQAGIHFHNLMSNPAQGDLYIVPTLLSFSDSAKRVAFIEALQFVVNRHDVLRTCFLSDGLPNAVQVVLREAKLVLDDLDLEESKAILPQLELLIASGSHWMDISKAPLLELKSADDPINGCYYLIIYQHHLIMDHVGLEVITEEIMLYLSGESTNLPTPVLYRNFISHTLYAQSINDGESYFKSLFDGIEEPTYPFNLSNILGDGTGIEESTSMLSQDISSSLRNTCINLSMSPAVLFHAAFGLVIARCSNKEYAIFGSLFSGRLQGSIGAADSLGLFINTLPVALKLKGSVKEYLQEVKVRLEELLSYEQTPLSDIHHWSNISNETALFSALLNYRHSSLSSSEENNARDIDLGITLIGSHERTNYPFNLSIDDFGVDFGLKVLVDENLNADRILAYIEQALIQLIEGVTSEEEVNVDALNILQREEKHQLLDVFNNTQISYPLNKSLIHLFEEQVDRTPDAIAIVYREKELSYSALSKCSNQLAHYLLSNIKSNVDNLIGVTLDRSDWSIISFLAILKTGSAYVPIDPNYPEERKKYIKKDSNCSIIIDTLFLDSFKEGISKYPDSLPEIVLKADDLAYVIYTSGTTGKPKGVMVEHRSVINLCFNIINTFEINQFTICSQLISVSFDASVSEIYPSLISGSSLHIIDDEIKNGATVVDYIKINEINHLTIPSDLFGQFVWEELPALKSVHIGGGVSSYNTLKEWSNTQLLVNGYGPTECTVCATMHDFKEGDLNTNIGKPLNNTNIYILDPSNILLPIGVIGELYIGGSGVARGYLNLEELTQEKFIANPFKEGERIYKTGDLARWLPDGNIEFVGRKDDQVKIRGYRIELGEIENVLSSLPGVTQCCVLAKEDAGGNKRLVGYVVLEDALDKGRLQEQLKLSLPEYMVP</sequence>
<feature type="domain" description="Carrier" evidence="5">
    <location>
        <begin position="1016"/>
        <end position="1090"/>
    </location>
</feature>
<dbReference type="STRING" id="1150112.SAMN04487893_1261"/>
<dbReference type="PROSITE" id="PS50075">
    <property type="entry name" value="CARRIER"/>
    <property type="match status" value="1"/>
</dbReference>
<comment type="cofactor">
    <cofactor evidence="1">
        <name>pantetheine 4'-phosphate</name>
        <dbReference type="ChEBI" id="CHEBI:47942"/>
    </cofactor>
</comment>
<dbReference type="CDD" id="cd05930">
    <property type="entry name" value="A_NRPS"/>
    <property type="match status" value="2"/>
</dbReference>
<accession>A0A1I3V750</accession>
<dbReference type="InterPro" id="IPR036736">
    <property type="entry name" value="ACP-like_sf"/>
</dbReference>
<dbReference type="SUPFAM" id="SSF52777">
    <property type="entry name" value="CoA-dependent acyltransferases"/>
    <property type="match status" value="4"/>
</dbReference>
<dbReference type="Pfam" id="PF00668">
    <property type="entry name" value="Condensation"/>
    <property type="match status" value="2"/>
</dbReference>
<comment type="similarity">
    <text evidence="2">Belongs to the ATP-dependent AMP-binding enzyme family.</text>
</comment>
<dbReference type="FunFam" id="3.30.300.30:FF:000010">
    <property type="entry name" value="Enterobactin synthetase component F"/>
    <property type="match status" value="1"/>
</dbReference>
<dbReference type="InterPro" id="IPR020459">
    <property type="entry name" value="AMP-binding"/>
</dbReference>
<dbReference type="InterPro" id="IPR000873">
    <property type="entry name" value="AMP-dep_synth/lig_dom"/>
</dbReference>
<dbReference type="GO" id="GO:0044550">
    <property type="term" value="P:secondary metabolite biosynthetic process"/>
    <property type="evidence" value="ECO:0007669"/>
    <property type="project" value="UniProtKB-ARBA"/>
</dbReference>
<keyword evidence="3" id="KW-0596">Phosphopantetheine</keyword>
<dbReference type="InterPro" id="IPR020845">
    <property type="entry name" value="AMP-binding_CS"/>
</dbReference>
<gene>
    <name evidence="6" type="ORF">SAMN04487893_1261</name>
</gene>
<dbReference type="GO" id="GO:0031177">
    <property type="term" value="F:phosphopantetheine binding"/>
    <property type="evidence" value="ECO:0007669"/>
    <property type="project" value="TreeGrafter"/>
</dbReference>
<dbReference type="InterPro" id="IPR001242">
    <property type="entry name" value="Condensation_dom"/>
</dbReference>
<evidence type="ECO:0000256" key="1">
    <source>
        <dbReference type="ARBA" id="ARBA00001957"/>
    </source>
</evidence>
<dbReference type="GO" id="GO:0005737">
    <property type="term" value="C:cytoplasm"/>
    <property type="evidence" value="ECO:0007669"/>
    <property type="project" value="TreeGrafter"/>
</dbReference>
<dbReference type="EMBL" id="FORU01000026">
    <property type="protein sequence ID" value="SFJ90027.1"/>
    <property type="molecule type" value="Genomic_DNA"/>
</dbReference>
<dbReference type="PANTHER" id="PTHR45527:SF1">
    <property type="entry name" value="FATTY ACID SYNTHASE"/>
    <property type="match status" value="1"/>
</dbReference>
<dbReference type="InterPro" id="IPR023213">
    <property type="entry name" value="CAT-like_dom_sf"/>
</dbReference>
<dbReference type="Gene3D" id="3.30.300.30">
    <property type="match status" value="2"/>
</dbReference>
<evidence type="ECO:0000313" key="7">
    <source>
        <dbReference type="Proteomes" id="UP000243887"/>
    </source>
</evidence>
<dbReference type="GO" id="GO:0043041">
    <property type="term" value="P:amino acid activation for nonribosomal peptide biosynthetic process"/>
    <property type="evidence" value="ECO:0007669"/>
    <property type="project" value="TreeGrafter"/>
</dbReference>
<dbReference type="FunFam" id="2.30.38.10:FF:000001">
    <property type="entry name" value="Non-ribosomal peptide synthetase PvdI"/>
    <property type="match status" value="2"/>
</dbReference>
<dbReference type="NCBIfam" id="TIGR01733">
    <property type="entry name" value="AA-adenyl-dom"/>
    <property type="match status" value="2"/>
</dbReference>
<dbReference type="OrthoDB" id="9778690at2"/>
<dbReference type="CDD" id="cd19544">
    <property type="entry name" value="E-C_NRPS"/>
    <property type="match status" value="1"/>
</dbReference>
<dbReference type="GO" id="GO:0003824">
    <property type="term" value="F:catalytic activity"/>
    <property type="evidence" value="ECO:0007669"/>
    <property type="project" value="InterPro"/>
</dbReference>
<reference evidence="7" key="1">
    <citation type="submission" date="2016-10" db="EMBL/GenBank/DDBJ databases">
        <authorList>
            <person name="Varghese N."/>
            <person name="Submissions S."/>
        </authorList>
    </citation>
    <scope>NUCLEOTIDE SEQUENCE [LARGE SCALE GENOMIC DNA]</scope>
    <source>
        <strain evidence="7">DSM 26542</strain>
    </source>
</reference>
<dbReference type="CDD" id="cd19531">
    <property type="entry name" value="LCL_NRPS-like"/>
    <property type="match status" value="1"/>
</dbReference>
<evidence type="ECO:0000259" key="5">
    <source>
        <dbReference type="PROSITE" id="PS50075"/>
    </source>
</evidence>
<dbReference type="Pfam" id="PF00501">
    <property type="entry name" value="AMP-binding"/>
    <property type="match status" value="2"/>
</dbReference>
<dbReference type="RefSeq" id="WP_143077790.1">
    <property type="nucleotide sequence ID" value="NZ_FORU01000026.1"/>
</dbReference>
<dbReference type="Gene3D" id="3.40.50.980">
    <property type="match status" value="4"/>
</dbReference>
<dbReference type="InterPro" id="IPR006162">
    <property type="entry name" value="Ppantetheine_attach_site"/>
</dbReference>
<evidence type="ECO:0000313" key="6">
    <source>
        <dbReference type="EMBL" id="SFJ90027.1"/>
    </source>
</evidence>
<evidence type="ECO:0000256" key="4">
    <source>
        <dbReference type="ARBA" id="ARBA00022553"/>
    </source>
</evidence>
<keyword evidence="4" id="KW-0597">Phosphoprotein</keyword>